<dbReference type="GO" id="GO:0070330">
    <property type="term" value="F:aromatase activity"/>
    <property type="evidence" value="ECO:0007669"/>
    <property type="project" value="UniProtKB-UniRule"/>
</dbReference>
<dbReference type="PROSITE" id="PS51384">
    <property type="entry name" value="FAD_FR"/>
    <property type="match status" value="1"/>
</dbReference>
<dbReference type="PROSITE" id="PS00086">
    <property type="entry name" value="CYTOCHROME_P450"/>
    <property type="match status" value="1"/>
</dbReference>
<dbReference type="Gene3D" id="1.20.990.10">
    <property type="entry name" value="NADPH-cytochrome p450 Reductase, Chain A, domain 3"/>
    <property type="match status" value="1"/>
</dbReference>
<evidence type="ECO:0000256" key="2">
    <source>
        <dbReference type="ARBA" id="ARBA00010018"/>
    </source>
</evidence>
<dbReference type="InterPro" id="IPR023206">
    <property type="entry name" value="Bifunctional_P450_P450_red"/>
</dbReference>
<evidence type="ECO:0000259" key="18">
    <source>
        <dbReference type="PROSITE" id="PS50902"/>
    </source>
</evidence>
<evidence type="ECO:0000256" key="7">
    <source>
        <dbReference type="ARBA" id="ARBA00022723"/>
    </source>
</evidence>
<dbReference type="FunFam" id="1.10.630.10:FF:000040">
    <property type="entry name" value="Bifunctional cytochrome P450/NADPH--P450 reductase"/>
    <property type="match status" value="1"/>
</dbReference>
<evidence type="ECO:0000256" key="6">
    <source>
        <dbReference type="ARBA" id="ARBA00022643"/>
    </source>
</evidence>
<dbReference type="InterPro" id="IPR003097">
    <property type="entry name" value="CysJ-like_FAD-binding"/>
</dbReference>
<keyword evidence="8 16" id="KW-0274">FAD</keyword>
<feature type="binding site" description="axial binding residue" evidence="17">
    <location>
        <position position="411"/>
    </location>
    <ligand>
        <name>heme</name>
        <dbReference type="ChEBI" id="CHEBI:30413"/>
    </ligand>
    <ligandPart>
        <name>Fe</name>
        <dbReference type="ChEBI" id="CHEBI:18248"/>
    </ligandPart>
</feature>
<keyword evidence="21" id="KW-1185">Reference proteome</keyword>
<evidence type="ECO:0000259" key="19">
    <source>
        <dbReference type="PROSITE" id="PS51384"/>
    </source>
</evidence>
<proteinExistence type="inferred from homology"/>
<dbReference type="GO" id="GO:0020037">
    <property type="term" value="F:heme binding"/>
    <property type="evidence" value="ECO:0007669"/>
    <property type="project" value="UniProtKB-UniRule"/>
</dbReference>
<comment type="cofactor">
    <cofactor evidence="16">
        <name>FAD</name>
        <dbReference type="ChEBI" id="CHEBI:57692"/>
    </cofactor>
    <cofactor evidence="16">
        <name>FMN</name>
        <dbReference type="ChEBI" id="CHEBI:58210"/>
    </cofactor>
</comment>
<dbReference type="SUPFAM" id="SSF52343">
    <property type="entry name" value="Ferredoxin reductase-like, C-terminal NADP-linked domain"/>
    <property type="match status" value="1"/>
</dbReference>
<evidence type="ECO:0000256" key="9">
    <source>
        <dbReference type="ARBA" id="ARBA00022857"/>
    </source>
</evidence>
<dbReference type="InterPro" id="IPR029039">
    <property type="entry name" value="Flavoprotein-like_sf"/>
</dbReference>
<keyword evidence="9 16" id="KW-0521">NADP</keyword>
<dbReference type="Pfam" id="PF00175">
    <property type="entry name" value="NAD_binding_1"/>
    <property type="match status" value="1"/>
</dbReference>
<evidence type="ECO:0000256" key="8">
    <source>
        <dbReference type="ARBA" id="ARBA00022827"/>
    </source>
</evidence>
<dbReference type="GO" id="GO:0005506">
    <property type="term" value="F:iron ion binding"/>
    <property type="evidence" value="ECO:0007669"/>
    <property type="project" value="UniProtKB-UniRule"/>
</dbReference>
<keyword evidence="4 16" id="KW-0349">Heme</keyword>
<dbReference type="Gene3D" id="3.40.50.360">
    <property type="match status" value="1"/>
</dbReference>
<dbReference type="Gene3D" id="1.10.630.10">
    <property type="entry name" value="Cytochrome P450"/>
    <property type="match status" value="1"/>
</dbReference>
<dbReference type="GO" id="GO:0050660">
    <property type="term" value="F:flavin adenine dinucleotide binding"/>
    <property type="evidence" value="ECO:0007669"/>
    <property type="project" value="TreeGrafter"/>
</dbReference>
<feature type="domain" description="FAD-binding FR-type" evidence="19">
    <location>
        <begin position="675"/>
        <end position="908"/>
    </location>
</feature>
<dbReference type="InterPro" id="IPR002401">
    <property type="entry name" value="Cyt_P450_E_grp-I"/>
</dbReference>
<keyword evidence="11 16" id="KW-0560">Oxidoreductase</keyword>
<dbReference type="EC" id="1.6.2.4" evidence="16"/>
<protein>
    <recommendedName>
        <fullName evidence="16">Bifunctional cytochrome P450/NADPH--P450 reductase</fullName>
    </recommendedName>
    <domain>
        <recommendedName>
            <fullName evidence="16">Cytochrome P450</fullName>
            <ecNumber evidence="16">1.14.14.1</ecNumber>
        </recommendedName>
    </domain>
    <domain>
        <recommendedName>
            <fullName evidence="16">NADPH--cytochrome P450 reductase</fullName>
            <ecNumber evidence="16">1.6.2.4</ecNumber>
        </recommendedName>
    </domain>
</protein>
<keyword evidence="10 16" id="KW-0249">Electron transport</keyword>
<comment type="catalytic activity">
    <reaction evidence="15 16">
        <text>2 oxidized [cytochrome P450] + NADPH = 2 reduced [cytochrome P450] + NADP(+) + H(+)</text>
        <dbReference type="Rhea" id="RHEA:24040"/>
        <dbReference type="Rhea" id="RHEA-COMP:14627"/>
        <dbReference type="Rhea" id="RHEA-COMP:14628"/>
        <dbReference type="ChEBI" id="CHEBI:15378"/>
        <dbReference type="ChEBI" id="CHEBI:55376"/>
        <dbReference type="ChEBI" id="CHEBI:57783"/>
        <dbReference type="ChEBI" id="CHEBI:58349"/>
        <dbReference type="ChEBI" id="CHEBI:60344"/>
        <dbReference type="EC" id="1.6.2.4"/>
    </reaction>
</comment>
<dbReference type="SUPFAM" id="SSF52218">
    <property type="entry name" value="Flavoproteins"/>
    <property type="match status" value="1"/>
</dbReference>
<dbReference type="InterPro" id="IPR017938">
    <property type="entry name" value="Riboflavin_synthase-like_b-brl"/>
</dbReference>
<dbReference type="InterPro" id="IPR039261">
    <property type="entry name" value="FNR_nucleotide-bd"/>
</dbReference>
<dbReference type="EC" id="1.14.14.1" evidence="16"/>
<dbReference type="InterPro" id="IPR023173">
    <property type="entry name" value="NADPH_Cyt_P450_Rdtase_alpha"/>
</dbReference>
<evidence type="ECO:0000256" key="11">
    <source>
        <dbReference type="ARBA" id="ARBA00023002"/>
    </source>
</evidence>
<dbReference type="AlphaFoldDB" id="A0A178ZDH6"/>
<keyword evidence="5 16" id="KW-0285">Flavoprotein</keyword>
<dbReference type="InterPro" id="IPR001128">
    <property type="entry name" value="Cyt_P450"/>
</dbReference>
<keyword evidence="13 16" id="KW-0503">Monooxygenase</keyword>
<accession>A0A178ZDH6</accession>
<dbReference type="PRINTS" id="PR00385">
    <property type="entry name" value="P450"/>
</dbReference>
<gene>
    <name evidence="20" type="ORF">AYL99_07862</name>
</gene>
<dbReference type="CDD" id="cd11068">
    <property type="entry name" value="CYP120A1"/>
    <property type="match status" value="1"/>
</dbReference>
<evidence type="ECO:0000256" key="3">
    <source>
        <dbReference type="ARBA" id="ARBA00022448"/>
    </source>
</evidence>
<reference evidence="20 21" key="1">
    <citation type="submission" date="2016-04" db="EMBL/GenBank/DDBJ databases">
        <title>Draft genome of Fonsecaea erecta CBS 125763.</title>
        <authorList>
            <person name="Weiss V.A."/>
            <person name="Vicente V.A."/>
            <person name="Raittz R.T."/>
            <person name="Moreno L.F."/>
            <person name="De Souza E.M."/>
            <person name="Pedrosa F.O."/>
            <person name="Steffens M.B."/>
            <person name="Faoro H."/>
            <person name="Tadra-Sfeir M.Z."/>
            <person name="Najafzadeh M.J."/>
            <person name="Felipe M.S."/>
            <person name="Teixeira M."/>
            <person name="Sun J."/>
            <person name="Xi L."/>
            <person name="Gomes R."/>
            <person name="De Azevedo C.M."/>
            <person name="Salgado C.G."/>
            <person name="Da Silva M.B."/>
            <person name="Nascimento M.F."/>
            <person name="Queiroz-Telles F."/>
            <person name="Attili D.S."/>
            <person name="Gorbushina A."/>
        </authorList>
    </citation>
    <scope>NUCLEOTIDE SEQUENCE [LARGE SCALE GENOMIC DNA]</scope>
    <source>
        <strain evidence="20 21">CBS 125763</strain>
    </source>
</reference>
<keyword evidence="7 16" id="KW-0479">Metal-binding</keyword>
<dbReference type="InterPro" id="IPR001433">
    <property type="entry name" value="OxRdtase_FAD/NAD-bd"/>
</dbReference>
<dbReference type="Pfam" id="PF00258">
    <property type="entry name" value="Flavodoxin_1"/>
    <property type="match status" value="1"/>
</dbReference>
<dbReference type="SUPFAM" id="SSF63380">
    <property type="entry name" value="Riboflavin synthase domain-like"/>
    <property type="match status" value="1"/>
</dbReference>
<dbReference type="PROSITE" id="PS50902">
    <property type="entry name" value="FLAVODOXIN_LIKE"/>
    <property type="match status" value="1"/>
</dbReference>
<dbReference type="EMBL" id="LVYI01000007">
    <property type="protein sequence ID" value="OAP57125.1"/>
    <property type="molecule type" value="Genomic_DNA"/>
</dbReference>
<keyword evidence="12 16" id="KW-0408">Iron</keyword>
<comment type="caution">
    <text evidence="20">The sequence shown here is derived from an EMBL/GenBank/DDBJ whole genome shotgun (WGS) entry which is preliminary data.</text>
</comment>
<comment type="similarity">
    <text evidence="2 16">In the N-terminal section; belongs to the cytochrome P450 family.</text>
</comment>
<dbReference type="InterPro" id="IPR008254">
    <property type="entry name" value="Flavodoxin/NO_synth"/>
</dbReference>
<dbReference type="Proteomes" id="UP000078343">
    <property type="component" value="Unassembled WGS sequence"/>
</dbReference>
<dbReference type="Gene3D" id="2.40.30.10">
    <property type="entry name" value="Translation factors"/>
    <property type="match status" value="1"/>
</dbReference>
<dbReference type="Gene3D" id="3.40.50.80">
    <property type="entry name" value="Nucleotide-binding domain of ferredoxin-NADP reductase (FNR) module"/>
    <property type="match status" value="1"/>
</dbReference>
<dbReference type="SUPFAM" id="SSF48264">
    <property type="entry name" value="Cytochrome P450"/>
    <property type="match status" value="1"/>
</dbReference>
<comment type="cofactor">
    <cofactor evidence="1 16 17">
        <name>heme</name>
        <dbReference type="ChEBI" id="CHEBI:30413"/>
    </cofactor>
</comment>
<dbReference type="InterPro" id="IPR036396">
    <property type="entry name" value="Cyt_P450_sf"/>
</dbReference>
<evidence type="ECO:0000313" key="21">
    <source>
        <dbReference type="Proteomes" id="UP000078343"/>
    </source>
</evidence>
<dbReference type="PIRSF" id="PIRSF000209">
    <property type="entry name" value="Bifunctional_P450_P450R"/>
    <property type="match status" value="1"/>
</dbReference>
<dbReference type="PRINTS" id="PR00463">
    <property type="entry name" value="EP450I"/>
</dbReference>
<evidence type="ECO:0000256" key="5">
    <source>
        <dbReference type="ARBA" id="ARBA00022630"/>
    </source>
</evidence>
<dbReference type="GO" id="GO:0005829">
    <property type="term" value="C:cytosol"/>
    <property type="evidence" value="ECO:0007669"/>
    <property type="project" value="TreeGrafter"/>
</dbReference>
<evidence type="ECO:0000256" key="10">
    <source>
        <dbReference type="ARBA" id="ARBA00022982"/>
    </source>
</evidence>
<dbReference type="PANTHER" id="PTHR19384:SF127">
    <property type="entry name" value="BIFUNCTIONAL CYTOCHROME P450_NADPH--P450 REDUCTASE"/>
    <property type="match status" value="1"/>
</dbReference>
<dbReference type="Pfam" id="PF00667">
    <property type="entry name" value="FAD_binding_1"/>
    <property type="match status" value="1"/>
</dbReference>
<evidence type="ECO:0000256" key="12">
    <source>
        <dbReference type="ARBA" id="ARBA00023004"/>
    </source>
</evidence>
<keyword evidence="6 16" id="KW-0288">FMN</keyword>
<evidence type="ECO:0000256" key="13">
    <source>
        <dbReference type="ARBA" id="ARBA00023033"/>
    </source>
</evidence>
<evidence type="ECO:0000256" key="1">
    <source>
        <dbReference type="ARBA" id="ARBA00001971"/>
    </source>
</evidence>
<evidence type="ECO:0000256" key="16">
    <source>
        <dbReference type="PIRNR" id="PIRNR000209"/>
    </source>
</evidence>
<dbReference type="GO" id="GO:0010181">
    <property type="term" value="F:FMN binding"/>
    <property type="evidence" value="ECO:0007669"/>
    <property type="project" value="UniProtKB-UniRule"/>
</dbReference>
<feature type="domain" description="Flavodoxin-like" evidence="18">
    <location>
        <begin position="503"/>
        <end position="643"/>
    </location>
</feature>
<dbReference type="STRING" id="1367422.A0A178ZDH6"/>
<evidence type="ECO:0000256" key="15">
    <source>
        <dbReference type="ARBA" id="ARBA00049342"/>
    </source>
</evidence>
<dbReference type="InterPro" id="IPR017972">
    <property type="entry name" value="Cyt_P450_CS"/>
</dbReference>
<dbReference type="GO" id="GO:0003958">
    <property type="term" value="F:NADPH-hemoprotein reductase activity"/>
    <property type="evidence" value="ECO:0007669"/>
    <property type="project" value="UniProtKB-UniRule"/>
</dbReference>
<evidence type="ECO:0000256" key="17">
    <source>
        <dbReference type="PIRSR" id="PIRSR000209-1"/>
    </source>
</evidence>
<dbReference type="InterPro" id="IPR017927">
    <property type="entry name" value="FAD-bd_FR_type"/>
</dbReference>
<name>A0A178ZDH6_9EURO</name>
<evidence type="ECO:0000313" key="20">
    <source>
        <dbReference type="EMBL" id="OAP57125.1"/>
    </source>
</evidence>
<evidence type="ECO:0000256" key="4">
    <source>
        <dbReference type="ARBA" id="ARBA00022617"/>
    </source>
</evidence>
<comment type="catalytic activity">
    <reaction evidence="14 16">
        <text>an organic molecule + reduced [NADPH--hemoprotein reductase] + O2 = an alcohol + oxidized [NADPH--hemoprotein reductase] + H2O + H(+)</text>
        <dbReference type="Rhea" id="RHEA:17149"/>
        <dbReference type="Rhea" id="RHEA-COMP:11964"/>
        <dbReference type="Rhea" id="RHEA-COMP:11965"/>
        <dbReference type="ChEBI" id="CHEBI:15377"/>
        <dbReference type="ChEBI" id="CHEBI:15378"/>
        <dbReference type="ChEBI" id="CHEBI:15379"/>
        <dbReference type="ChEBI" id="CHEBI:30879"/>
        <dbReference type="ChEBI" id="CHEBI:57618"/>
        <dbReference type="ChEBI" id="CHEBI:58210"/>
        <dbReference type="ChEBI" id="CHEBI:142491"/>
        <dbReference type="EC" id="1.14.14.1"/>
    </reaction>
</comment>
<dbReference type="OrthoDB" id="1470350at2759"/>
<keyword evidence="3 16" id="KW-0813">Transport</keyword>
<organism evidence="20 21">
    <name type="scientific">Fonsecaea erecta</name>
    <dbReference type="NCBI Taxonomy" id="1367422"/>
    <lineage>
        <taxon>Eukaryota</taxon>
        <taxon>Fungi</taxon>
        <taxon>Dikarya</taxon>
        <taxon>Ascomycota</taxon>
        <taxon>Pezizomycotina</taxon>
        <taxon>Eurotiomycetes</taxon>
        <taxon>Chaetothyriomycetidae</taxon>
        <taxon>Chaetothyriales</taxon>
        <taxon>Herpotrichiellaceae</taxon>
        <taxon>Fonsecaea</taxon>
    </lineage>
</organism>
<dbReference type="Pfam" id="PF00067">
    <property type="entry name" value="p450"/>
    <property type="match status" value="1"/>
</dbReference>
<dbReference type="GeneID" id="30012030"/>
<sequence length="1074" mass="120287">MTETIPGPRALPIIGNLLDIWEDRAIPIRGLERFAGIYGPIYQITVNGKRRILCSSASLLEEMVDERRFVKIPPATISERPGPKGLFAARNEDPDWAQGHRILMPAFAPLSVLDMFTDMKDIANQLILSWARKGPENKILATEDFTRLTLDTIALCTMSYRFNSFYQDTMHPFVQAMNVVFAENNAKTSRPTFIQSFLFKTNAETVQARKVLVETGKRIIENRRANPTDNKDVLNTMIYGKDPKTGEIMRDELIIEQMITFLIAGHETTSGLLSFATMQLLKNPETYLKAQKEIDEVIGTRSIEAGDISKLKYLNAVLRETTRLNPTVPVLQKQINPAVAHQTVTVDGGRYKLEPADNIVILLSKAQRDPKVWGETADYFDPDRMLDENFDRITAKYPGTWKPFGNGKRACIGRPFAWQEAMLVLAMILQNFEVKLDNPNYKPAIKQALTIKPDELYIRVTPRRNMDATSMDLLIHSKSGNDSQAHLSSSKKEIEVSQSFKPMTILYGSNTGTCQAFAQRLAADSGSHGFHASVQDLDSATNALPKDHPVIIITSSYEGQPPDNAARFMEWLSSCGQDSLHGVQYTVFGCGHRDWSQTFHRVPKLADELLERCSARKIASSGFTDASKGNMYGEFEEWLENSLWTELSGSESKAGQAEVTHVEISTSARASSLRYDVFLAKIKDNRILTMEGEPVKCHMEIELPKDIAYECGDYVAILPLNSEKSVQRIMAHFGLPGDAVITIKSSGPSTIPTDIPLSVFDVLRSYVELSQPATKKGIKIFTKYTEHADDKAYLENLTVENSRFEQEITQKRTSLFELLTKHPSINLPFGEYLSLLPPLNVRQYSISSSPLSNPNVCSISYGVIDTRALSDANQRFEGVTGTYLCGLKAGDSIQVSIRPTVKKTFRLPVDPEKTPLLMFAAGTGVAPFRGFLQARAIQMESNSERKLAPAVLFLGCRSQTKDRLYAEELDSWAEKGVVNIRYAFSREKEASLGCAYVPERMVREAEEIVTLWRSGARAYICGTRKFSEGIRDAAKKIAVMVRDGEHGRTEAELKELEQRFREAMQTRVASDVFD</sequence>
<evidence type="ECO:0000256" key="14">
    <source>
        <dbReference type="ARBA" id="ARBA00047827"/>
    </source>
</evidence>
<dbReference type="CDD" id="cd06206">
    <property type="entry name" value="bifunctional_CYPOR"/>
    <property type="match status" value="1"/>
</dbReference>
<dbReference type="RefSeq" id="XP_018690492.1">
    <property type="nucleotide sequence ID" value="XM_018839371.1"/>
</dbReference>
<dbReference type="PANTHER" id="PTHR19384">
    <property type="entry name" value="NITRIC OXIDE SYNTHASE-RELATED"/>
    <property type="match status" value="1"/>
</dbReference>